<dbReference type="PANTHER" id="PTHR37427">
    <property type="entry name" value="PROTEIN CBG20963-RELATED"/>
    <property type="match status" value="1"/>
</dbReference>
<feature type="region of interest" description="Disordered" evidence="1">
    <location>
        <begin position="93"/>
        <end position="139"/>
    </location>
</feature>
<accession>A0A0B1SV68</accession>
<reference evidence="2 3" key="1">
    <citation type="submission" date="2014-03" db="EMBL/GenBank/DDBJ databases">
        <title>Draft genome of the hookworm Oesophagostomum dentatum.</title>
        <authorList>
            <person name="Mitreva M."/>
        </authorList>
    </citation>
    <scope>NUCLEOTIDE SEQUENCE [LARGE SCALE GENOMIC DNA]</scope>
    <source>
        <strain evidence="2 3">OD-Hann</strain>
    </source>
</reference>
<proteinExistence type="predicted"/>
<evidence type="ECO:0000256" key="1">
    <source>
        <dbReference type="SAM" id="MobiDB-lite"/>
    </source>
</evidence>
<evidence type="ECO:0000313" key="2">
    <source>
        <dbReference type="EMBL" id="KHJ89163.1"/>
    </source>
</evidence>
<protein>
    <submittedName>
        <fullName evidence="2">Uncharacterized protein</fullName>
    </submittedName>
</protein>
<name>A0A0B1SV68_OESDE</name>
<dbReference type="EMBL" id="KN554621">
    <property type="protein sequence ID" value="KHJ89163.1"/>
    <property type="molecule type" value="Genomic_DNA"/>
</dbReference>
<organism evidence="2 3">
    <name type="scientific">Oesophagostomum dentatum</name>
    <name type="common">Nodular worm</name>
    <dbReference type="NCBI Taxonomy" id="61180"/>
    <lineage>
        <taxon>Eukaryota</taxon>
        <taxon>Metazoa</taxon>
        <taxon>Ecdysozoa</taxon>
        <taxon>Nematoda</taxon>
        <taxon>Chromadorea</taxon>
        <taxon>Rhabditida</taxon>
        <taxon>Rhabditina</taxon>
        <taxon>Rhabditomorpha</taxon>
        <taxon>Strongyloidea</taxon>
        <taxon>Strongylidae</taxon>
        <taxon>Oesophagostomum</taxon>
    </lineage>
</organism>
<keyword evidence="3" id="KW-1185">Reference proteome</keyword>
<gene>
    <name evidence="2" type="ORF">OESDEN_11021</name>
</gene>
<sequence length="190" mass="20133">MRFSYFFKKAGKQQEIHLLGAGCGVKPCILRTYKRYPGIKVPRSGGVPSSSEEVSAGIAAPVPGNGRVPTSVEEAMVARGSSVYRCCGNETISEEVPEQESEEENVGVPPISETVPESELRPAAATTGRRRFRPETDSAELSGKVKAFGQTSALLDGTGIVSYMVHDTLHPRMGLRVGVGCGFGDCGGRG</sequence>
<dbReference type="Proteomes" id="UP000053660">
    <property type="component" value="Unassembled WGS sequence"/>
</dbReference>
<dbReference type="PANTHER" id="PTHR37427:SF3">
    <property type="entry name" value="ADENOSINE DEAMINASE"/>
    <property type="match status" value="1"/>
</dbReference>
<dbReference type="AlphaFoldDB" id="A0A0B1SV68"/>
<feature type="compositionally biased region" description="Acidic residues" evidence="1">
    <location>
        <begin position="93"/>
        <end position="105"/>
    </location>
</feature>
<evidence type="ECO:0000313" key="3">
    <source>
        <dbReference type="Proteomes" id="UP000053660"/>
    </source>
</evidence>